<dbReference type="AlphaFoldDB" id="A0AAW9DQT8"/>
<keyword evidence="1" id="KW-0472">Membrane</keyword>
<feature type="transmembrane region" description="Helical" evidence="1">
    <location>
        <begin position="12"/>
        <end position="31"/>
    </location>
</feature>
<feature type="transmembrane region" description="Helical" evidence="1">
    <location>
        <begin position="187"/>
        <end position="210"/>
    </location>
</feature>
<evidence type="ECO:0000256" key="1">
    <source>
        <dbReference type="SAM" id="Phobius"/>
    </source>
</evidence>
<dbReference type="NCBIfam" id="TIGR03082">
    <property type="entry name" value="Gneg_AbrB_dup"/>
    <property type="match status" value="2"/>
</dbReference>
<accession>A0AAW9DQT8</accession>
<dbReference type="GO" id="GO:0016020">
    <property type="term" value="C:membrane"/>
    <property type="evidence" value="ECO:0007669"/>
    <property type="project" value="InterPro"/>
</dbReference>
<reference evidence="2 3" key="1">
    <citation type="submission" date="2023-11" db="EMBL/GenBank/DDBJ databases">
        <title>MicrobeMod: A computational toolkit for identifying prokaryotic methylation and restriction-modification with nanopore sequencing.</title>
        <authorList>
            <person name="Crits-Christoph A."/>
            <person name="Kang S.C."/>
            <person name="Lee H."/>
            <person name="Ostrov N."/>
        </authorList>
    </citation>
    <scope>NUCLEOTIDE SEQUENCE [LARGE SCALE GENOMIC DNA]</scope>
    <source>
        <strain evidence="2 3">DSMZ 700</strain>
    </source>
</reference>
<dbReference type="Pfam" id="PF05145">
    <property type="entry name" value="AbrB"/>
    <property type="match status" value="1"/>
</dbReference>
<keyword evidence="1" id="KW-1133">Transmembrane helix</keyword>
<dbReference type="PIRSF" id="PIRSF038991">
    <property type="entry name" value="Protein_AbrB"/>
    <property type="match status" value="1"/>
</dbReference>
<feature type="transmembrane region" description="Helical" evidence="1">
    <location>
        <begin position="222"/>
        <end position="251"/>
    </location>
</feature>
<dbReference type="RefSeq" id="WP_319613963.1">
    <property type="nucleotide sequence ID" value="NZ_JAWXYB010000018.1"/>
</dbReference>
<keyword evidence="3" id="KW-1185">Reference proteome</keyword>
<dbReference type="Proteomes" id="UP001279553">
    <property type="component" value="Unassembled WGS sequence"/>
</dbReference>
<gene>
    <name evidence="2" type="ORF">SIL87_09735</name>
</gene>
<dbReference type="PANTHER" id="PTHR38457:SF1">
    <property type="entry name" value="REGULATOR ABRB-RELATED"/>
    <property type="match status" value="1"/>
</dbReference>
<dbReference type="PANTHER" id="PTHR38457">
    <property type="entry name" value="REGULATOR ABRB-RELATED"/>
    <property type="match status" value="1"/>
</dbReference>
<evidence type="ECO:0000313" key="3">
    <source>
        <dbReference type="Proteomes" id="UP001279553"/>
    </source>
</evidence>
<feature type="transmembrane region" description="Helical" evidence="1">
    <location>
        <begin position="121"/>
        <end position="143"/>
    </location>
</feature>
<comment type="caution">
    <text evidence="2">The sequence shown here is derived from an EMBL/GenBank/DDBJ whole genome shotgun (WGS) entry which is preliminary data.</text>
</comment>
<sequence length="363" mass="37506">MIHLPPIPAPPLLRRWLVLIVITLLATIGLAALHIPSAALFAGLFIATILALRGFAPDGVNPRLVIAAQSVLGTMIGMLVQTSTLRALGGHIVAVLIVTTATLLVSIAAGLLLSLRRDVDPITGALALTTGGASAIVSLAAQFGGDDRMVAIVQYLRVGLVTASMPLIVALAFHPPHHHAAAAHPATAPWFIGLAILILSGTLGLLLARVTRLPAGTLLGPMIIAGAITLSGIAPGAIVPLPLVDLAYALIGWQAGLKFTLSRLKQVGRALPAALTLIILVNFICAGLGVLLAHLTGVSAYDGYLATVPGGIYAALALAISSRTDVTFVLAVHVLRVVMLMFAMPLFVRLLRRFTAPGMANDV</sequence>
<keyword evidence="1" id="KW-0812">Transmembrane</keyword>
<feature type="transmembrane region" description="Helical" evidence="1">
    <location>
        <begin position="304"/>
        <end position="322"/>
    </location>
</feature>
<evidence type="ECO:0000313" key="2">
    <source>
        <dbReference type="EMBL" id="MDX5931043.1"/>
    </source>
</evidence>
<feature type="transmembrane region" description="Helical" evidence="1">
    <location>
        <begin position="271"/>
        <end position="292"/>
    </location>
</feature>
<dbReference type="EMBL" id="JAWXYB010000018">
    <property type="protein sequence ID" value="MDX5931043.1"/>
    <property type="molecule type" value="Genomic_DNA"/>
</dbReference>
<protein>
    <submittedName>
        <fullName evidence="2">AbrB family transcriptional regulator</fullName>
    </submittedName>
</protein>
<organism evidence="2 3">
    <name type="scientific">Acidiphilium acidophilum</name>
    <name type="common">Thiobacillus acidophilus</name>
    <dbReference type="NCBI Taxonomy" id="76588"/>
    <lineage>
        <taxon>Bacteria</taxon>
        <taxon>Pseudomonadati</taxon>
        <taxon>Pseudomonadota</taxon>
        <taxon>Alphaproteobacteria</taxon>
        <taxon>Acetobacterales</taxon>
        <taxon>Acidocellaceae</taxon>
        <taxon>Acidiphilium</taxon>
    </lineage>
</organism>
<dbReference type="InterPro" id="IPR007820">
    <property type="entry name" value="AbrB_fam"/>
</dbReference>
<feature type="transmembrane region" description="Helical" evidence="1">
    <location>
        <begin position="38"/>
        <end position="56"/>
    </location>
</feature>
<name>A0AAW9DQT8_ACIAO</name>
<proteinExistence type="predicted"/>
<feature type="transmembrane region" description="Helical" evidence="1">
    <location>
        <begin position="328"/>
        <end position="351"/>
    </location>
</feature>
<dbReference type="GO" id="GO:0010468">
    <property type="term" value="P:regulation of gene expression"/>
    <property type="evidence" value="ECO:0007669"/>
    <property type="project" value="InterPro"/>
</dbReference>
<feature type="transmembrane region" description="Helical" evidence="1">
    <location>
        <begin position="155"/>
        <end position="175"/>
    </location>
</feature>
<feature type="transmembrane region" description="Helical" evidence="1">
    <location>
        <begin position="92"/>
        <end position="115"/>
    </location>
</feature>
<dbReference type="InterPro" id="IPR017516">
    <property type="entry name" value="AbrB_dup"/>
</dbReference>